<reference evidence="2" key="2">
    <citation type="journal article" date="2022" name="Microb. Genom.">
        <title>A chromosome-scale genome assembly of the tomato pathogen Cladosporium fulvum reveals a compartmentalized genome architecture and the presence of a dispensable chromosome.</title>
        <authorList>
            <person name="Zaccaron A.Z."/>
            <person name="Chen L.H."/>
            <person name="Samaras A."/>
            <person name="Stergiopoulos I."/>
        </authorList>
    </citation>
    <scope>NUCLEOTIDE SEQUENCE</scope>
    <source>
        <strain evidence="2">Race5_Kim</strain>
    </source>
</reference>
<organism evidence="2 3">
    <name type="scientific">Passalora fulva</name>
    <name type="common">Tomato leaf mold</name>
    <name type="synonym">Cladosporium fulvum</name>
    <dbReference type="NCBI Taxonomy" id="5499"/>
    <lineage>
        <taxon>Eukaryota</taxon>
        <taxon>Fungi</taxon>
        <taxon>Dikarya</taxon>
        <taxon>Ascomycota</taxon>
        <taxon>Pezizomycotina</taxon>
        <taxon>Dothideomycetes</taxon>
        <taxon>Dothideomycetidae</taxon>
        <taxon>Mycosphaerellales</taxon>
        <taxon>Mycosphaerellaceae</taxon>
        <taxon>Fulvia</taxon>
    </lineage>
</organism>
<protein>
    <submittedName>
        <fullName evidence="2">Uncharacterized protein</fullName>
    </submittedName>
</protein>
<evidence type="ECO:0000313" key="3">
    <source>
        <dbReference type="Proteomes" id="UP000756132"/>
    </source>
</evidence>
<dbReference type="KEGG" id="ffu:CLAFUR5_03012"/>
<reference evidence="2" key="1">
    <citation type="submission" date="2021-12" db="EMBL/GenBank/DDBJ databases">
        <authorList>
            <person name="Zaccaron A."/>
            <person name="Stergiopoulos I."/>
        </authorList>
    </citation>
    <scope>NUCLEOTIDE SEQUENCE</scope>
    <source>
        <strain evidence="2">Race5_Kim</strain>
    </source>
</reference>
<feature type="compositionally biased region" description="Polar residues" evidence="1">
    <location>
        <begin position="70"/>
        <end position="82"/>
    </location>
</feature>
<dbReference type="AlphaFoldDB" id="A0A9Q8LAD3"/>
<accession>A0A9Q8LAD3</accession>
<evidence type="ECO:0000256" key="1">
    <source>
        <dbReference type="SAM" id="MobiDB-lite"/>
    </source>
</evidence>
<proteinExistence type="predicted"/>
<name>A0A9Q8LAD3_PASFU</name>
<gene>
    <name evidence="2" type="ORF">CLAFUR5_03012</name>
</gene>
<sequence>MRAQELELLRIVQDLSLDNDDEFLTPTFSEQLRACYNILKSRENAETALRGLMAGSRSSRSVLVRPVDRQASNQTTQRSNVDTGGERPRETRTNVKFLEEALDSVRHVVEKQIQTLLNNKATRSWVQDEKSPAAVLAAEQYEKYLDRYVSFRKAHDGFRLSSHSALEERAARAGLSYDEFFRTAMQDNINGLRNAERNYLGARTRAIQEGVELLALPYGLGDVLPEVTKTLPGDMQAGSWDIKAQTRATQGLERAGIEEWVRLPNQKLDVIYDEQHGMYGRYQGTEDTNTFVAHDTRAASPSDYTFWSQSSTPLDNDDADATGKSIASTSTLGICERRLLTWDSHSNVEWEEQLGNRIQLLGTNYTDVLCGDSIVIDAARLGKDTQRVTAAKLTSSSSQLV</sequence>
<feature type="region of interest" description="Disordered" evidence="1">
    <location>
        <begin position="60"/>
        <end position="91"/>
    </location>
</feature>
<dbReference type="GeneID" id="71982890"/>
<evidence type="ECO:0000313" key="2">
    <source>
        <dbReference type="EMBL" id="UJO13629.1"/>
    </source>
</evidence>
<dbReference type="EMBL" id="CP090164">
    <property type="protein sequence ID" value="UJO13629.1"/>
    <property type="molecule type" value="Genomic_DNA"/>
</dbReference>
<dbReference type="RefSeq" id="XP_047757995.1">
    <property type="nucleotide sequence ID" value="XM_047902160.1"/>
</dbReference>
<dbReference type="Proteomes" id="UP000756132">
    <property type="component" value="Chromosome 2"/>
</dbReference>
<keyword evidence="3" id="KW-1185">Reference proteome</keyword>